<keyword evidence="8 9" id="KW-0624">Polysaccharide degradation</keyword>
<name>C0INJ5_9BACT</name>
<dbReference type="PANTHER" id="PTHR31490:SF88">
    <property type="entry name" value="BETA-XYLANASE"/>
    <property type="match status" value="1"/>
</dbReference>
<keyword evidence="7 9" id="KW-0326">Glycosidase</keyword>
<keyword evidence="3 12" id="KW-0858">Xylan degradation</keyword>
<feature type="domain" description="GH10" evidence="11">
    <location>
        <begin position="32"/>
        <end position="373"/>
    </location>
</feature>
<evidence type="ECO:0000256" key="10">
    <source>
        <dbReference type="SAM" id="SignalP"/>
    </source>
</evidence>
<dbReference type="PRINTS" id="PR00134">
    <property type="entry name" value="GLHYDRLASE10"/>
</dbReference>
<comment type="catalytic activity">
    <reaction evidence="1 9">
        <text>Endohydrolysis of (1-&gt;4)-beta-D-xylosidic linkages in xylans.</text>
        <dbReference type="EC" id="3.2.1.8"/>
    </reaction>
</comment>
<evidence type="ECO:0000256" key="3">
    <source>
        <dbReference type="ARBA" id="ARBA00022651"/>
    </source>
</evidence>
<dbReference type="EMBL" id="EU408352">
    <property type="protein sequence ID" value="ACN58881.1"/>
    <property type="molecule type" value="Genomic_DNA"/>
</dbReference>
<dbReference type="GO" id="GO:0031176">
    <property type="term" value="F:endo-1,4-beta-xylanase activity"/>
    <property type="evidence" value="ECO:0007669"/>
    <property type="project" value="UniProtKB-EC"/>
</dbReference>
<feature type="chain" id="PRO_5002897585" description="Beta-xylanase" evidence="10">
    <location>
        <begin position="34"/>
        <end position="382"/>
    </location>
</feature>
<gene>
    <name evidence="12" type="ORF">AKSOIL_0266</name>
</gene>
<dbReference type="InterPro" id="IPR001000">
    <property type="entry name" value="GH10_dom"/>
</dbReference>
<organism evidence="12">
    <name type="scientific">uncultured bacterium BLR13</name>
    <dbReference type="NCBI Taxonomy" id="506515"/>
    <lineage>
        <taxon>Bacteria</taxon>
        <taxon>environmental samples</taxon>
    </lineage>
</organism>
<dbReference type="Pfam" id="PF00331">
    <property type="entry name" value="Glyco_hydro_10"/>
    <property type="match status" value="1"/>
</dbReference>
<feature type="signal peptide" evidence="10">
    <location>
        <begin position="1"/>
        <end position="33"/>
    </location>
</feature>
<evidence type="ECO:0000256" key="8">
    <source>
        <dbReference type="ARBA" id="ARBA00023326"/>
    </source>
</evidence>
<evidence type="ECO:0000256" key="7">
    <source>
        <dbReference type="ARBA" id="ARBA00023295"/>
    </source>
</evidence>
<evidence type="ECO:0000256" key="1">
    <source>
        <dbReference type="ARBA" id="ARBA00000681"/>
    </source>
</evidence>
<dbReference type="InterPro" id="IPR017853">
    <property type="entry name" value="GH"/>
</dbReference>
<dbReference type="AlphaFoldDB" id="C0INJ5"/>
<accession>C0INJ5</accession>
<keyword evidence="4 10" id="KW-0732">Signal</keyword>
<keyword evidence="5 9" id="KW-0378">Hydrolase</keyword>
<proteinExistence type="inferred from homology"/>
<sequence>MPWSVTMTISRRSVLSMLAAGLLPLPDVLGAEAAPTPLKVLGKRKGLNIGNAIGGRYFRDPAYKALMARECNMIVAENEGKWQALEPRQGQYNFAPADELYAWAQGQGMLIRGHNLIWQTSKWLPKWVNEHDFGAQPAHEAERLLRVHTAAVCGHFGRDIHSYDVVNEAVDPATGALRANVFTERLGALEQIELSFRLAREHAPGAQLVYNDYMRADEGSAKHRAGVLKLLHDLKSRGAPVQALGLQSHIGSWDEVSGAGKGAVHQLEWRKFLDEVTGMGLDLLITEFDVNDRKLPGDIAARDAGVAALAKDYLDVTFSYPQCHDFLMWGMADHVSWLQTWDEAPRTDGMKMRPTPFDDALRAKPLRDAIASAIEAMPPRAA</sequence>
<dbReference type="CAZy" id="GH10">
    <property type="family name" value="Glycoside Hydrolase Family 10"/>
</dbReference>
<keyword evidence="6 9" id="KW-0119">Carbohydrate metabolism</keyword>
<evidence type="ECO:0000256" key="9">
    <source>
        <dbReference type="RuleBase" id="RU361174"/>
    </source>
</evidence>
<evidence type="ECO:0000256" key="6">
    <source>
        <dbReference type="ARBA" id="ARBA00023277"/>
    </source>
</evidence>
<dbReference type="Gene3D" id="3.20.20.80">
    <property type="entry name" value="Glycosidases"/>
    <property type="match status" value="1"/>
</dbReference>
<evidence type="ECO:0000313" key="12">
    <source>
        <dbReference type="EMBL" id="ACN58881.1"/>
    </source>
</evidence>
<evidence type="ECO:0000256" key="4">
    <source>
        <dbReference type="ARBA" id="ARBA00022729"/>
    </source>
</evidence>
<dbReference type="GO" id="GO:0045493">
    <property type="term" value="P:xylan catabolic process"/>
    <property type="evidence" value="ECO:0007669"/>
    <property type="project" value="UniProtKB-KW"/>
</dbReference>
<evidence type="ECO:0000259" key="11">
    <source>
        <dbReference type="PROSITE" id="PS51760"/>
    </source>
</evidence>
<evidence type="ECO:0000256" key="5">
    <source>
        <dbReference type="ARBA" id="ARBA00022801"/>
    </source>
</evidence>
<evidence type="ECO:0000256" key="2">
    <source>
        <dbReference type="ARBA" id="ARBA00007495"/>
    </source>
</evidence>
<dbReference type="InterPro" id="IPR044846">
    <property type="entry name" value="GH10"/>
</dbReference>
<dbReference type="PROSITE" id="PS51760">
    <property type="entry name" value="GH10_2"/>
    <property type="match status" value="1"/>
</dbReference>
<protein>
    <recommendedName>
        <fullName evidence="9">Beta-xylanase</fullName>
        <ecNumber evidence="9">3.2.1.8</ecNumber>
    </recommendedName>
</protein>
<reference evidence="12" key="1">
    <citation type="journal article" date="2009" name="ISME J.">
        <title>Functional metagenomics reveals diverse beta-lactamases in a remote Alaskan soil.</title>
        <authorList>
            <person name="Allen H.K."/>
            <person name="Moe L.A."/>
            <person name="Rodbumrer J."/>
            <person name="Gaarder A."/>
            <person name="Handelsman J."/>
        </authorList>
    </citation>
    <scope>NUCLEOTIDE SEQUENCE</scope>
</reference>
<dbReference type="EC" id="3.2.1.8" evidence="9"/>
<dbReference type="SUPFAM" id="SSF51445">
    <property type="entry name" value="(Trans)glycosidases"/>
    <property type="match status" value="1"/>
</dbReference>
<dbReference type="PANTHER" id="PTHR31490">
    <property type="entry name" value="GLYCOSYL HYDROLASE"/>
    <property type="match status" value="1"/>
</dbReference>
<comment type="similarity">
    <text evidence="2 9">Belongs to the glycosyl hydrolase 10 (cellulase F) family.</text>
</comment>
<dbReference type="SMART" id="SM00633">
    <property type="entry name" value="Glyco_10"/>
    <property type="match status" value="1"/>
</dbReference>